<evidence type="ECO:0000256" key="3">
    <source>
        <dbReference type="ARBA" id="ARBA00022670"/>
    </source>
</evidence>
<evidence type="ECO:0000256" key="6">
    <source>
        <dbReference type="ARBA" id="ARBA00022833"/>
    </source>
</evidence>
<dbReference type="GO" id="GO:0006508">
    <property type="term" value="P:proteolysis"/>
    <property type="evidence" value="ECO:0007669"/>
    <property type="project" value="UniProtKB-KW"/>
</dbReference>
<accession>A0A177CZM6</accession>
<dbReference type="Proteomes" id="UP000077069">
    <property type="component" value="Unassembled WGS sequence"/>
</dbReference>
<dbReference type="InterPro" id="IPR024079">
    <property type="entry name" value="MetalloPept_cat_dom_sf"/>
</dbReference>
<dbReference type="InParanoid" id="A0A177CZM6"/>
<organism evidence="10 11">
    <name type="scientific">Paraphaeosphaeria sporulosa</name>
    <dbReference type="NCBI Taxonomy" id="1460663"/>
    <lineage>
        <taxon>Eukaryota</taxon>
        <taxon>Fungi</taxon>
        <taxon>Dikarya</taxon>
        <taxon>Ascomycota</taxon>
        <taxon>Pezizomycotina</taxon>
        <taxon>Dothideomycetes</taxon>
        <taxon>Pleosporomycetidae</taxon>
        <taxon>Pleosporales</taxon>
        <taxon>Massarineae</taxon>
        <taxon>Didymosphaeriaceae</taxon>
        <taxon>Paraphaeosphaeria</taxon>
    </lineage>
</organism>
<dbReference type="InterPro" id="IPR050414">
    <property type="entry name" value="Fungal_M35_metalloproteases"/>
</dbReference>
<comment type="similarity">
    <text evidence="2">Belongs to the peptidase M35 family.</text>
</comment>
<proteinExistence type="inferred from homology"/>
<keyword evidence="3" id="KW-0645">Protease</keyword>
<dbReference type="GO" id="GO:0004222">
    <property type="term" value="F:metalloendopeptidase activity"/>
    <property type="evidence" value="ECO:0007669"/>
    <property type="project" value="InterPro"/>
</dbReference>
<feature type="chain" id="PRO_5012158732" evidence="8">
    <location>
        <begin position="16"/>
        <end position="181"/>
    </location>
</feature>
<dbReference type="EMBL" id="KV441548">
    <property type="protein sequence ID" value="OAG12417.1"/>
    <property type="molecule type" value="Genomic_DNA"/>
</dbReference>
<evidence type="ECO:0000256" key="1">
    <source>
        <dbReference type="ARBA" id="ARBA00001947"/>
    </source>
</evidence>
<keyword evidence="11" id="KW-1185">Reference proteome</keyword>
<keyword evidence="4" id="KW-0479">Metal-binding</keyword>
<dbReference type="RefSeq" id="XP_018042782.1">
    <property type="nucleotide sequence ID" value="XM_018177314.1"/>
</dbReference>
<dbReference type="SUPFAM" id="SSF55486">
    <property type="entry name" value="Metalloproteases ('zincins'), catalytic domain"/>
    <property type="match status" value="1"/>
</dbReference>
<dbReference type="InterPro" id="IPR029463">
    <property type="entry name" value="Lys_MEP"/>
</dbReference>
<dbReference type="PANTHER" id="PTHR37016">
    <property type="match status" value="1"/>
</dbReference>
<evidence type="ECO:0000256" key="7">
    <source>
        <dbReference type="ARBA" id="ARBA00023049"/>
    </source>
</evidence>
<keyword evidence="5" id="KW-0378">Hydrolase</keyword>
<evidence type="ECO:0000256" key="8">
    <source>
        <dbReference type="SAM" id="SignalP"/>
    </source>
</evidence>
<comment type="cofactor">
    <cofactor evidence="1">
        <name>Zn(2+)</name>
        <dbReference type="ChEBI" id="CHEBI:29105"/>
    </cofactor>
</comment>
<dbReference type="GO" id="GO:0046872">
    <property type="term" value="F:metal ion binding"/>
    <property type="evidence" value="ECO:0007669"/>
    <property type="project" value="UniProtKB-KW"/>
</dbReference>
<keyword evidence="7" id="KW-0482">Metalloprotease</keyword>
<evidence type="ECO:0000256" key="5">
    <source>
        <dbReference type="ARBA" id="ARBA00022801"/>
    </source>
</evidence>
<name>A0A177CZM6_9PLEO</name>
<dbReference type="PROSITE" id="PS51257">
    <property type="entry name" value="PROKAR_LIPOPROTEIN"/>
    <property type="match status" value="1"/>
</dbReference>
<evidence type="ECO:0000313" key="11">
    <source>
        <dbReference type="Proteomes" id="UP000077069"/>
    </source>
</evidence>
<evidence type="ECO:0000259" key="9">
    <source>
        <dbReference type="SMART" id="SM01351"/>
    </source>
</evidence>
<dbReference type="Pfam" id="PF14521">
    <property type="entry name" value="Aspzincin_M35"/>
    <property type="match status" value="1"/>
</dbReference>
<evidence type="ECO:0000256" key="2">
    <source>
        <dbReference type="ARBA" id="ARBA00010279"/>
    </source>
</evidence>
<keyword evidence="6" id="KW-0862">Zinc</keyword>
<keyword evidence="8" id="KW-0732">Signal</keyword>
<evidence type="ECO:0000313" key="10">
    <source>
        <dbReference type="EMBL" id="OAG12417.1"/>
    </source>
</evidence>
<dbReference type="STRING" id="1460663.A0A177CZM6"/>
<sequence length="181" mass="19849">MKLSPLFTLLGSATAASFVGCTAPQTATIEKAILRATERAYAVVEHLEANPNGSALQTAYYGTFDKTRYAKILAAFRKMAPDLDAVFTYECGCTSNVVIAYPSNTYGYTTICSVYFNEAVIPAEGFRSQWSTLIHEATHFRDLLDTRDYGYTPDVCKQFAKEDPVKAVGNADNHANFAVEV</sequence>
<reference evidence="10 11" key="1">
    <citation type="submission" date="2016-05" db="EMBL/GenBank/DDBJ databases">
        <title>Comparative analysis of secretome profiles of manganese(II)-oxidizing ascomycete fungi.</title>
        <authorList>
            <consortium name="DOE Joint Genome Institute"/>
            <person name="Zeiner C.A."/>
            <person name="Purvine S.O."/>
            <person name="Zink E.M."/>
            <person name="Wu S."/>
            <person name="Pasa-Tolic L."/>
            <person name="Chaput D.L."/>
            <person name="Haridas S."/>
            <person name="Grigoriev I.V."/>
            <person name="Santelli C.M."/>
            <person name="Hansel C.M."/>
        </authorList>
    </citation>
    <scope>NUCLEOTIDE SEQUENCE [LARGE SCALE GENOMIC DNA]</scope>
    <source>
        <strain evidence="10 11">AP3s5-JAC2a</strain>
    </source>
</reference>
<feature type="signal peptide" evidence="8">
    <location>
        <begin position="1"/>
        <end position="15"/>
    </location>
</feature>
<feature type="domain" description="Lysine-specific metallo-endopeptidase" evidence="9">
    <location>
        <begin position="45"/>
        <end position="179"/>
    </location>
</feature>
<dbReference type="GeneID" id="28760800"/>
<protein>
    <submittedName>
        <fullName evidence="10">Zincin</fullName>
    </submittedName>
</protein>
<dbReference type="OrthoDB" id="412874at2759"/>
<dbReference type="Gene3D" id="3.40.390.10">
    <property type="entry name" value="Collagenase (Catalytic Domain)"/>
    <property type="match status" value="1"/>
</dbReference>
<evidence type="ECO:0000256" key="4">
    <source>
        <dbReference type="ARBA" id="ARBA00022723"/>
    </source>
</evidence>
<dbReference type="PANTHER" id="PTHR37016:SF3">
    <property type="entry name" value="NEUTRAL PROTEASE 2-RELATED"/>
    <property type="match status" value="1"/>
</dbReference>
<dbReference type="AlphaFoldDB" id="A0A177CZM6"/>
<gene>
    <name evidence="10" type="ORF">CC84DRAFT_1159738</name>
</gene>
<dbReference type="SMART" id="SM01351">
    <property type="entry name" value="Aspzincin_M35"/>
    <property type="match status" value="1"/>
</dbReference>